<evidence type="ECO:0000256" key="6">
    <source>
        <dbReference type="SAM" id="Phobius"/>
    </source>
</evidence>
<evidence type="ECO:0000313" key="9">
    <source>
        <dbReference type="EMBL" id="PVY67865.1"/>
    </source>
</evidence>
<keyword evidence="5 6" id="KW-0472">Membrane</keyword>
<comment type="caution">
    <text evidence="9">The sequence shown here is derived from an EMBL/GenBank/DDBJ whole genome shotgun (WGS) entry which is preliminary data.</text>
</comment>
<comment type="subcellular location">
    <subcellularLocation>
        <location evidence="1">Cell membrane</location>
        <topology evidence="1">Multi-pass membrane protein</topology>
    </subcellularLocation>
</comment>
<dbReference type="GO" id="GO:0004713">
    <property type="term" value="F:protein tyrosine kinase activity"/>
    <property type="evidence" value="ECO:0007669"/>
    <property type="project" value="TreeGrafter"/>
</dbReference>
<dbReference type="InterPro" id="IPR032807">
    <property type="entry name" value="GNVR"/>
</dbReference>
<evidence type="ECO:0000256" key="1">
    <source>
        <dbReference type="ARBA" id="ARBA00004651"/>
    </source>
</evidence>
<organism evidence="9 10">
    <name type="scientific">Pusillimonas noertemannii</name>
    <dbReference type="NCBI Taxonomy" id="305977"/>
    <lineage>
        <taxon>Bacteria</taxon>
        <taxon>Pseudomonadati</taxon>
        <taxon>Pseudomonadota</taxon>
        <taxon>Betaproteobacteria</taxon>
        <taxon>Burkholderiales</taxon>
        <taxon>Alcaligenaceae</taxon>
        <taxon>Pusillimonas</taxon>
    </lineage>
</organism>
<gene>
    <name evidence="9" type="ORF">C7440_0248</name>
</gene>
<keyword evidence="10" id="KW-1185">Reference proteome</keyword>
<evidence type="ECO:0000259" key="8">
    <source>
        <dbReference type="Pfam" id="PF13807"/>
    </source>
</evidence>
<dbReference type="Gene3D" id="3.30.1890.10">
    <property type="entry name" value="FepE-like"/>
    <property type="match status" value="1"/>
</dbReference>
<dbReference type="InterPro" id="IPR003856">
    <property type="entry name" value="LPS_length_determ_N"/>
</dbReference>
<evidence type="ECO:0000256" key="4">
    <source>
        <dbReference type="ARBA" id="ARBA00022989"/>
    </source>
</evidence>
<keyword evidence="4 6" id="KW-1133">Transmembrane helix</keyword>
<feature type="transmembrane region" description="Helical" evidence="6">
    <location>
        <begin position="336"/>
        <end position="360"/>
    </location>
</feature>
<feature type="domain" description="Tyrosine-protein kinase G-rich" evidence="8">
    <location>
        <begin position="311"/>
        <end position="356"/>
    </location>
</feature>
<keyword evidence="2" id="KW-1003">Cell membrane</keyword>
<dbReference type="RefSeq" id="WP_116517168.1">
    <property type="nucleotide sequence ID" value="NZ_JACCEX010000001.1"/>
</dbReference>
<dbReference type="OrthoDB" id="8681491at2"/>
<dbReference type="SUPFAM" id="SSF160355">
    <property type="entry name" value="Bacterial polysaccharide co-polymerase-like"/>
    <property type="match status" value="1"/>
</dbReference>
<keyword evidence="3 6" id="KW-0812">Transmembrane</keyword>
<accession>A0A2U1CPQ3</accession>
<evidence type="ECO:0000259" key="7">
    <source>
        <dbReference type="Pfam" id="PF02706"/>
    </source>
</evidence>
<dbReference type="Pfam" id="PF02706">
    <property type="entry name" value="Wzz"/>
    <property type="match status" value="1"/>
</dbReference>
<dbReference type="InterPro" id="IPR050445">
    <property type="entry name" value="Bact_polysacc_biosynth/exp"/>
</dbReference>
<evidence type="ECO:0000313" key="10">
    <source>
        <dbReference type="Proteomes" id="UP000246145"/>
    </source>
</evidence>
<feature type="transmembrane region" description="Helical" evidence="6">
    <location>
        <begin position="28"/>
        <end position="47"/>
    </location>
</feature>
<reference evidence="9 10" key="1">
    <citation type="submission" date="2018-04" db="EMBL/GenBank/DDBJ databases">
        <title>Genomic Encyclopedia of Type Strains, Phase IV (KMG-IV): sequencing the most valuable type-strain genomes for metagenomic binning, comparative biology and taxonomic classification.</title>
        <authorList>
            <person name="Goeker M."/>
        </authorList>
    </citation>
    <scope>NUCLEOTIDE SEQUENCE [LARGE SCALE GENOMIC DNA]</scope>
    <source>
        <strain evidence="9 10">DSM 10065</strain>
    </source>
</reference>
<dbReference type="Proteomes" id="UP000246145">
    <property type="component" value="Unassembled WGS sequence"/>
</dbReference>
<dbReference type="AlphaFoldDB" id="A0A2U1CPQ3"/>
<proteinExistence type="predicted"/>
<dbReference type="Pfam" id="PF13807">
    <property type="entry name" value="GNVR"/>
    <property type="match status" value="1"/>
</dbReference>
<sequence length="364" mass="40173">MAVNSDASNSLKEIDLRGFFRTLYASKALIALVIVLVTGATALYAFLTPPIYQTAVQILPPSPSGLASYNLASQLTGVAISGTVDGVASPGIEPLTSTEAYKVFLRYLNSNTIRQLFFDQYYLPAQAKNATEGDKERAWKRLTRQLNVELPNLRDNDYEARLTLEGHNPKVIAKWADSYVELAIQSAREDLLSGLASQLKIREQSLENQISTLREIATTTKRNRIIRLEEALTIAESIGLVDPPLGAPVVTIGNRTESETLMNGNALYMRGSKALRSELEQLKHRESDDAYITELPNLLKKLALIRDVDLNPTLLSVAMIDREAIEPQEPFKPQKALLIALGLILGAVLGIFIALVFRLVRDSK</sequence>
<dbReference type="PANTHER" id="PTHR32309:SF13">
    <property type="entry name" value="FERRIC ENTEROBACTIN TRANSPORT PROTEIN FEPE"/>
    <property type="match status" value="1"/>
</dbReference>
<evidence type="ECO:0000256" key="5">
    <source>
        <dbReference type="ARBA" id="ARBA00023136"/>
    </source>
</evidence>
<dbReference type="EMBL" id="QEKO01000001">
    <property type="protein sequence ID" value="PVY67865.1"/>
    <property type="molecule type" value="Genomic_DNA"/>
</dbReference>
<evidence type="ECO:0000256" key="2">
    <source>
        <dbReference type="ARBA" id="ARBA00022475"/>
    </source>
</evidence>
<dbReference type="GO" id="GO:0005886">
    <property type="term" value="C:plasma membrane"/>
    <property type="evidence" value="ECO:0007669"/>
    <property type="project" value="UniProtKB-SubCell"/>
</dbReference>
<feature type="domain" description="Polysaccharide chain length determinant N-terminal" evidence="7">
    <location>
        <begin position="13"/>
        <end position="119"/>
    </location>
</feature>
<dbReference type="PANTHER" id="PTHR32309">
    <property type="entry name" value="TYROSINE-PROTEIN KINASE"/>
    <property type="match status" value="1"/>
</dbReference>
<evidence type="ECO:0000256" key="3">
    <source>
        <dbReference type="ARBA" id="ARBA00022692"/>
    </source>
</evidence>
<protein>
    <submittedName>
        <fullName evidence="9">Chain length determinant protein (Polysaccharide antigen chain regulator)</fullName>
    </submittedName>
</protein>
<name>A0A2U1CPQ3_9BURK</name>